<evidence type="ECO:0008006" key="3">
    <source>
        <dbReference type="Google" id="ProtNLM"/>
    </source>
</evidence>
<dbReference type="PROSITE" id="PS51257">
    <property type="entry name" value="PROKAR_LIPOPROTEIN"/>
    <property type="match status" value="1"/>
</dbReference>
<dbReference type="RefSeq" id="WP_066075845.1">
    <property type="nucleotide sequence ID" value="NZ_CP181246.1"/>
</dbReference>
<evidence type="ECO:0000313" key="2">
    <source>
        <dbReference type="Proteomes" id="UP000254651"/>
    </source>
</evidence>
<evidence type="ECO:0000313" key="1">
    <source>
        <dbReference type="EMBL" id="STZ76715.1"/>
    </source>
</evidence>
<accession>A0A378UHD5</accession>
<dbReference type="EMBL" id="UGQS01000002">
    <property type="protein sequence ID" value="STZ76715.1"/>
    <property type="molecule type" value="Genomic_DNA"/>
</dbReference>
<name>A0A378UHD5_BERDE</name>
<dbReference type="Proteomes" id="UP000254651">
    <property type="component" value="Unassembled WGS sequence"/>
</dbReference>
<reference evidence="1 2" key="1">
    <citation type="submission" date="2018-06" db="EMBL/GenBank/DDBJ databases">
        <authorList>
            <consortium name="Pathogen Informatics"/>
            <person name="Doyle S."/>
        </authorList>
    </citation>
    <scope>NUCLEOTIDE SEQUENCE [LARGE SCALE GENOMIC DNA]</scope>
    <source>
        <strain evidence="1 2">NCTC10295</strain>
    </source>
</reference>
<gene>
    <name evidence="1" type="ORF">NCTC10295_01492</name>
</gene>
<keyword evidence="2" id="KW-1185">Reference proteome</keyword>
<dbReference type="AlphaFoldDB" id="A0A378UHD5"/>
<organism evidence="1 2">
    <name type="scientific">Bergeriella denitrificans</name>
    <name type="common">Neisseria denitrificans</name>
    <dbReference type="NCBI Taxonomy" id="494"/>
    <lineage>
        <taxon>Bacteria</taxon>
        <taxon>Pseudomonadati</taxon>
        <taxon>Pseudomonadota</taxon>
        <taxon>Betaproteobacteria</taxon>
        <taxon>Neisseriales</taxon>
        <taxon>Neisseriaceae</taxon>
        <taxon>Bergeriella</taxon>
    </lineage>
</organism>
<sequence>MRIWIVVALAAVLVGCGQEGADALQENIERQVRSGFVSVAEEQCMNRLPSGHPLFDEEKARQICGCTAQKLADSLAAGDLAALAGGEIGKEAAAKIQDAALACAKEMITPGSRAASAP</sequence>
<proteinExistence type="predicted"/>
<protein>
    <recommendedName>
        <fullName evidence="3">Lipoprotein</fullName>
    </recommendedName>
</protein>